<evidence type="ECO:0000256" key="1">
    <source>
        <dbReference type="SAM" id="Phobius"/>
    </source>
</evidence>
<sequence length="122" mass="13348">MIFDRFVIWGRASASEALVFTIRAAEGFSAGAVGLLASSITTVMACLSLPVLILILFGKSRLYDLLLLALTVEFAAACLSVDLHWIGFTDWTLSAAFFLEICVIVYMPPFVAVLLKLRRSTK</sequence>
<feature type="transmembrane region" description="Helical" evidence="1">
    <location>
        <begin position="93"/>
        <end position="115"/>
    </location>
</feature>
<name>A0A833H0P5_9LEPT</name>
<keyword evidence="1" id="KW-0812">Transmembrane</keyword>
<evidence type="ECO:0000313" key="2">
    <source>
        <dbReference type="EMBL" id="KAB2931960.1"/>
    </source>
</evidence>
<protein>
    <submittedName>
        <fullName evidence="2">Uncharacterized protein</fullName>
    </submittedName>
</protein>
<proteinExistence type="predicted"/>
<keyword evidence="1" id="KW-0472">Membrane</keyword>
<reference evidence="2 3" key="1">
    <citation type="submission" date="2019-10" db="EMBL/GenBank/DDBJ databases">
        <title>Extracellular Electron Transfer in a Candidatus Methanoperedens spp. Enrichment Culture.</title>
        <authorList>
            <person name="Berger S."/>
            <person name="Rangel Shaw D."/>
            <person name="Berben T."/>
            <person name="In 'T Zandt M."/>
            <person name="Frank J."/>
            <person name="Reimann J."/>
            <person name="Jetten M.S.M."/>
            <person name="Welte C.U."/>
        </authorList>
    </citation>
    <scope>NUCLEOTIDE SEQUENCE [LARGE SCALE GENOMIC DNA]</scope>
    <source>
        <strain evidence="2">SB12</strain>
    </source>
</reference>
<feature type="transmembrane region" description="Helical" evidence="1">
    <location>
        <begin position="35"/>
        <end position="58"/>
    </location>
</feature>
<organism evidence="2 3">
    <name type="scientific">Leptonema illini</name>
    <dbReference type="NCBI Taxonomy" id="183"/>
    <lineage>
        <taxon>Bacteria</taxon>
        <taxon>Pseudomonadati</taxon>
        <taxon>Spirochaetota</taxon>
        <taxon>Spirochaetia</taxon>
        <taxon>Leptospirales</taxon>
        <taxon>Leptospiraceae</taxon>
        <taxon>Leptonema</taxon>
    </lineage>
</organism>
<feature type="transmembrane region" description="Helical" evidence="1">
    <location>
        <begin position="65"/>
        <end position="87"/>
    </location>
</feature>
<comment type="caution">
    <text evidence="2">The sequence shown here is derived from an EMBL/GenBank/DDBJ whole genome shotgun (WGS) entry which is preliminary data.</text>
</comment>
<dbReference type="Proteomes" id="UP000460298">
    <property type="component" value="Unassembled WGS sequence"/>
</dbReference>
<accession>A0A833H0P5</accession>
<dbReference type="EMBL" id="WBUI01000011">
    <property type="protein sequence ID" value="KAB2931960.1"/>
    <property type="molecule type" value="Genomic_DNA"/>
</dbReference>
<dbReference type="AlphaFoldDB" id="A0A833H0P5"/>
<keyword evidence="1" id="KW-1133">Transmembrane helix</keyword>
<gene>
    <name evidence="2" type="ORF">F9K24_11790</name>
</gene>
<evidence type="ECO:0000313" key="3">
    <source>
        <dbReference type="Proteomes" id="UP000460298"/>
    </source>
</evidence>